<dbReference type="GO" id="GO:0043548">
    <property type="term" value="F:phosphatidylinositol 3-kinase binding"/>
    <property type="evidence" value="ECO:0007669"/>
    <property type="project" value="TreeGrafter"/>
</dbReference>
<feature type="region of interest" description="Disordered" evidence="3">
    <location>
        <begin position="113"/>
        <end position="137"/>
    </location>
</feature>
<feature type="compositionally biased region" description="Basic and acidic residues" evidence="3">
    <location>
        <begin position="118"/>
        <end position="137"/>
    </location>
</feature>
<dbReference type="GO" id="GO:0034271">
    <property type="term" value="C:phosphatidylinositol 3-kinase complex, class III, type I"/>
    <property type="evidence" value="ECO:0007669"/>
    <property type="project" value="TreeGrafter"/>
</dbReference>
<dbReference type="PANTHER" id="PTHR12768:SF4">
    <property type="entry name" value="BECLIN-1"/>
    <property type="match status" value="1"/>
</dbReference>
<gene>
    <name evidence="6" type="ORF">FWILDA_LOCUS888</name>
</gene>
<dbReference type="GO" id="GO:0000407">
    <property type="term" value="C:phagophore assembly site"/>
    <property type="evidence" value="ECO:0007669"/>
    <property type="project" value="TreeGrafter"/>
</dbReference>
<dbReference type="InterPro" id="IPR041691">
    <property type="entry name" value="Atg6/beclin_CC"/>
</dbReference>
<dbReference type="PANTHER" id="PTHR12768">
    <property type="entry name" value="BECLIN 1"/>
    <property type="match status" value="1"/>
</dbReference>
<evidence type="ECO:0000256" key="3">
    <source>
        <dbReference type="SAM" id="MobiDB-lite"/>
    </source>
</evidence>
<dbReference type="Pfam" id="PF04111">
    <property type="entry name" value="APG6"/>
    <property type="match status" value="1"/>
</dbReference>
<accession>A0A9W4WHX4</accession>
<keyword evidence="2" id="KW-0175">Coiled coil</keyword>
<dbReference type="GO" id="GO:0000045">
    <property type="term" value="P:autophagosome assembly"/>
    <property type="evidence" value="ECO:0007669"/>
    <property type="project" value="TreeGrafter"/>
</dbReference>
<dbReference type="AlphaFoldDB" id="A0A9W4WHX4"/>
<dbReference type="Gene3D" id="1.10.418.40">
    <property type="entry name" value="Autophagy protein 6/Beclin 1"/>
    <property type="match status" value="1"/>
</dbReference>
<name>A0A9W4WHX4_9GLOM</name>
<feature type="domain" description="Atg6 BARA" evidence="4">
    <location>
        <begin position="291"/>
        <end position="464"/>
    </location>
</feature>
<reference evidence="6" key="1">
    <citation type="submission" date="2022-08" db="EMBL/GenBank/DDBJ databases">
        <authorList>
            <person name="Kallberg Y."/>
            <person name="Tangrot J."/>
            <person name="Rosling A."/>
        </authorList>
    </citation>
    <scope>NUCLEOTIDE SEQUENCE</scope>
    <source>
        <strain evidence="6">Wild A</strain>
    </source>
</reference>
<evidence type="ECO:0000256" key="2">
    <source>
        <dbReference type="SAM" id="Coils"/>
    </source>
</evidence>
<comment type="similarity">
    <text evidence="1">Belongs to the beclin family.</text>
</comment>
<dbReference type="EMBL" id="CAMKVN010000069">
    <property type="protein sequence ID" value="CAI2163082.1"/>
    <property type="molecule type" value="Genomic_DNA"/>
</dbReference>
<feature type="region of interest" description="Disordered" evidence="3">
    <location>
        <begin position="72"/>
        <end position="98"/>
    </location>
</feature>
<evidence type="ECO:0000256" key="1">
    <source>
        <dbReference type="ARBA" id="ARBA00005965"/>
    </source>
</evidence>
<feature type="compositionally biased region" description="Polar residues" evidence="3">
    <location>
        <begin position="73"/>
        <end position="98"/>
    </location>
</feature>
<evidence type="ECO:0000313" key="6">
    <source>
        <dbReference type="EMBL" id="CAI2163082.1"/>
    </source>
</evidence>
<dbReference type="Pfam" id="PF17675">
    <property type="entry name" value="APG6_N"/>
    <property type="match status" value="1"/>
</dbReference>
<dbReference type="OrthoDB" id="20368at2759"/>
<dbReference type="GO" id="GO:0006995">
    <property type="term" value="P:cellular response to nitrogen starvation"/>
    <property type="evidence" value="ECO:0007669"/>
    <property type="project" value="TreeGrafter"/>
</dbReference>
<dbReference type="GO" id="GO:0034272">
    <property type="term" value="C:phosphatidylinositol 3-kinase complex, class III, type II"/>
    <property type="evidence" value="ECO:0007669"/>
    <property type="project" value="TreeGrafter"/>
</dbReference>
<dbReference type="Gene3D" id="6.10.250.3110">
    <property type="match status" value="1"/>
</dbReference>
<dbReference type="InterPro" id="IPR038274">
    <property type="entry name" value="Atg6/Beclin_C_sf"/>
</dbReference>
<dbReference type="GO" id="GO:0030674">
    <property type="term" value="F:protein-macromolecule adaptor activity"/>
    <property type="evidence" value="ECO:0007669"/>
    <property type="project" value="TreeGrafter"/>
</dbReference>
<dbReference type="InterPro" id="IPR040455">
    <property type="entry name" value="Atg6_BARA"/>
</dbReference>
<proteinExistence type="inferred from homology"/>
<evidence type="ECO:0000259" key="4">
    <source>
        <dbReference type="Pfam" id="PF04111"/>
    </source>
</evidence>
<feature type="coiled-coil region" evidence="2">
    <location>
        <begin position="209"/>
        <end position="255"/>
    </location>
</feature>
<feature type="domain" description="Atg6/beclin coiled-coil" evidence="5">
    <location>
        <begin position="165"/>
        <end position="288"/>
    </location>
</feature>
<keyword evidence="7" id="KW-1185">Reference proteome</keyword>
<dbReference type="GO" id="GO:0000423">
    <property type="term" value="P:mitophagy"/>
    <property type="evidence" value="ECO:0007669"/>
    <property type="project" value="TreeGrafter"/>
</dbReference>
<evidence type="ECO:0000259" key="5">
    <source>
        <dbReference type="Pfam" id="PF17675"/>
    </source>
</evidence>
<evidence type="ECO:0000313" key="7">
    <source>
        <dbReference type="Proteomes" id="UP001153678"/>
    </source>
</evidence>
<dbReference type="InterPro" id="IPR007243">
    <property type="entry name" value="Atg6/Beclin"/>
</dbReference>
<sequence>MEQNFTFACQRCKQPLKIEESLADLDADSVDILLASPEESITSRYTDHRLGIKKSSKQDIFNDYEDDELPASNLRSVSSSKNPSGLSRSPNGNISNKESFLAPSESYVMLSRSQVASHHNDHSLPERNSLDGKAEERRKADWSNRLKIANRLFDFMSSRSDIEHPMCHECTDMLLDSLKKHLADASKERDCYIDFHKKVNVSVISDTEKENLQKEIQEARIWLQNQDIEHERDALKKEMAALEDEANELDKLEESYWQEFNDFHIQLQTFLNERDSINLKFVHDSNQLEKLQKTNVYNDAFCIGLDDQFGTINGFRLGRLPHIQVDWSEINAAWGQTTLLLSTIANKLNFTFQTYRLVPLGSFSKIEKIDDDTSYELYGSGDFSLKTPFLNNRFNNAMVAYLNCLQQLGDYAEQQNRKLKLPYRINKDKIGDVSIRYQFKGEETWTKALRYTLTNIKWILAYAASLASSK</sequence>
<comment type="caution">
    <text evidence="6">The sequence shown here is derived from an EMBL/GenBank/DDBJ whole genome shotgun (WGS) entry which is preliminary data.</text>
</comment>
<protein>
    <submittedName>
        <fullName evidence="6">15331_t:CDS:1</fullName>
    </submittedName>
</protein>
<dbReference type="GO" id="GO:0045324">
    <property type="term" value="P:late endosome to vacuole transport"/>
    <property type="evidence" value="ECO:0007669"/>
    <property type="project" value="TreeGrafter"/>
</dbReference>
<organism evidence="6 7">
    <name type="scientific">Funneliformis geosporum</name>
    <dbReference type="NCBI Taxonomy" id="1117311"/>
    <lineage>
        <taxon>Eukaryota</taxon>
        <taxon>Fungi</taxon>
        <taxon>Fungi incertae sedis</taxon>
        <taxon>Mucoromycota</taxon>
        <taxon>Glomeromycotina</taxon>
        <taxon>Glomeromycetes</taxon>
        <taxon>Glomerales</taxon>
        <taxon>Glomeraceae</taxon>
        <taxon>Funneliformis</taxon>
    </lineage>
</organism>
<dbReference type="Proteomes" id="UP001153678">
    <property type="component" value="Unassembled WGS sequence"/>
</dbReference>